<feature type="region of interest" description="Disordered" evidence="5">
    <location>
        <begin position="250"/>
        <end position="301"/>
    </location>
</feature>
<feature type="compositionally biased region" description="Low complexity" evidence="5">
    <location>
        <begin position="9"/>
        <end position="31"/>
    </location>
</feature>
<evidence type="ECO:0000259" key="6">
    <source>
        <dbReference type="SMART" id="SM01006"/>
    </source>
</evidence>
<feature type="compositionally biased region" description="Pro residues" evidence="5">
    <location>
        <begin position="283"/>
        <end position="293"/>
    </location>
</feature>
<reference evidence="7 10" key="2">
    <citation type="submission" date="2021-01" db="EMBL/GenBank/DDBJ databases">
        <title>Whole genome shotgun sequence of Cellulomonas oligotrophica NBRC 109435.</title>
        <authorList>
            <person name="Komaki H."/>
            <person name="Tamura T."/>
        </authorList>
    </citation>
    <scope>NUCLEOTIDE SEQUENCE [LARGE SCALE GENOMIC DNA]</scope>
    <source>
        <strain evidence="7 10">NBRC 109435</strain>
    </source>
</reference>
<dbReference type="Pfam" id="PF13523">
    <property type="entry name" value="Acetyltransf_8"/>
    <property type="match status" value="1"/>
</dbReference>
<feature type="region of interest" description="Disordered" evidence="5">
    <location>
        <begin position="1"/>
        <end position="53"/>
    </location>
</feature>
<dbReference type="GO" id="GO:0019290">
    <property type="term" value="P:siderophore biosynthetic process"/>
    <property type="evidence" value="ECO:0007669"/>
    <property type="project" value="InterPro"/>
</dbReference>
<dbReference type="RefSeq" id="WP_239072879.1">
    <property type="nucleotide sequence ID" value="NZ_BAABFI010000001.1"/>
</dbReference>
<protein>
    <recommendedName>
        <fullName evidence="3">Lysine N-acyltransferase MbtK</fullName>
    </recommendedName>
    <alternativeName>
        <fullName evidence="4">Mycobactin synthase protein K</fullName>
    </alternativeName>
</protein>
<dbReference type="Proteomes" id="UP000618382">
    <property type="component" value="Unassembled WGS sequence"/>
</dbReference>
<evidence type="ECO:0000313" key="7">
    <source>
        <dbReference type="EMBL" id="GIG32771.1"/>
    </source>
</evidence>
<dbReference type="SUPFAM" id="SSF55729">
    <property type="entry name" value="Acyl-CoA N-acyltransferases (Nat)"/>
    <property type="match status" value="1"/>
</dbReference>
<keyword evidence="10" id="KW-1185">Reference proteome</keyword>
<evidence type="ECO:0000313" key="9">
    <source>
        <dbReference type="Proteomes" id="UP000577956"/>
    </source>
</evidence>
<dbReference type="SMART" id="SM01006">
    <property type="entry name" value="AlcB"/>
    <property type="match status" value="1"/>
</dbReference>
<dbReference type="InterPro" id="IPR016181">
    <property type="entry name" value="Acyl_CoA_acyltransferase"/>
</dbReference>
<evidence type="ECO:0000256" key="4">
    <source>
        <dbReference type="ARBA" id="ARBA00031122"/>
    </source>
</evidence>
<gene>
    <name evidence="8" type="ORF">BKA21_001887</name>
    <name evidence="7" type="ORF">Col01nite_19300</name>
</gene>
<sequence>MTGRHVRLGAPPDVADDPAAPGDAARPADGPRVPTPAGDPAPRPVTGPGVPVLRPVRRSAETTMLPTATAPAEAWRRIGPIRLDRVVPHRDALLLHSWLTHPASRFWQMDHLGLPEILAYELALAASPHEHAWLGRVAGRPTFMVETYDPARVLLDEVFDARPGDVGMHLLVAPPEAAPLHGLTDAVMAATLRFCFATLHADRVVVEPDVNNAPIAAKNAAGGFRVVQEVQLGTKRAALSVCTREDFARSRLGQPPLPPAAASVGTLGPRRRARARRRAAEPPAAPPGLPLAPPQTTEDPS</sequence>
<evidence type="ECO:0000313" key="10">
    <source>
        <dbReference type="Proteomes" id="UP000618382"/>
    </source>
</evidence>
<accession>A0A7Y9FFR5</accession>
<evidence type="ECO:0000256" key="2">
    <source>
        <dbReference type="ARBA" id="ARBA00005102"/>
    </source>
</evidence>
<evidence type="ECO:0000256" key="1">
    <source>
        <dbReference type="ARBA" id="ARBA00003818"/>
    </source>
</evidence>
<comment type="caution">
    <text evidence="8">The sequence shown here is derived from an EMBL/GenBank/DDBJ whole genome shotgun (WGS) entry which is preliminary data.</text>
</comment>
<proteinExistence type="predicted"/>
<feature type="domain" description="Acyltransferase MbtK/IucB-like conserved" evidence="6">
    <location>
        <begin position="84"/>
        <end position="131"/>
    </location>
</feature>
<dbReference type="EMBL" id="JACCBK010000001">
    <property type="protein sequence ID" value="NYD86338.1"/>
    <property type="molecule type" value="Genomic_DNA"/>
</dbReference>
<dbReference type="PANTHER" id="PTHR31438">
    <property type="entry name" value="LYSINE N-ACYLTRANSFERASE C17G9.06C-RELATED"/>
    <property type="match status" value="1"/>
</dbReference>
<comment type="pathway">
    <text evidence="2">Siderophore biosynthesis; mycobactin biosynthesis.</text>
</comment>
<comment type="function">
    <text evidence="1">Acyltransferase required for the direct transfer of medium- to long-chain fatty acyl moieties from a carrier protein (MbtL) on to the epsilon-amino group of lysine residue in the mycobactin core.</text>
</comment>
<dbReference type="GO" id="GO:0016410">
    <property type="term" value="F:N-acyltransferase activity"/>
    <property type="evidence" value="ECO:0007669"/>
    <property type="project" value="TreeGrafter"/>
</dbReference>
<feature type="compositionally biased region" description="Pro residues" evidence="5">
    <location>
        <begin position="33"/>
        <end position="45"/>
    </location>
</feature>
<reference evidence="8 9" key="1">
    <citation type="submission" date="2020-07" db="EMBL/GenBank/DDBJ databases">
        <title>Sequencing the genomes of 1000 actinobacteria strains.</title>
        <authorList>
            <person name="Klenk H.-P."/>
        </authorList>
    </citation>
    <scope>NUCLEOTIDE SEQUENCE [LARGE SCALE GENOMIC DNA]</scope>
    <source>
        <strain evidence="8 9">DSM 24482</strain>
    </source>
</reference>
<keyword evidence="8" id="KW-0808">Transferase</keyword>
<evidence type="ECO:0000256" key="3">
    <source>
        <dbReference type="ARBA" id="ARBA00020586"/>
    </source>
</evidence>
<dbReference type="Gene3D" id="3.40.630.30">
    <property type="match status" value="1"/>
</dbReference>
<dbReference type="Proteomes" id="UP000577956">
    <property type="component" value="Unassembled WGS sequence"/>
</dbReference>
<dbReference type="PANTHER" id="PTHR31438:SF1">
    <property type="entry name" value="LYSINE N-ACYLTRANSFERASE C17G9.06C-RELATED"/>
    <property type="match status" value="1"/>
</dbReference>
<dbReference type="UniPathway" id="UPA00011"/>
<dbReference type="EMBL" id="BONN01000004">
    <property type="protein sequence ID" value="GIG32771.1"/>
    <property type="molecule type" value="Genomic_DNA"/>
</dbReference>
<organism evidence="8 9">
    <name type="scientific">Cellulomonas oligotrophica</name>
    <dbReference type="NCBI Taxonomy" id="931536"/>
    <lineage>
        <taxon>Bacteria</taxon>
        <taxon>Bacillati</taxon>
        <taxon>Actinomycetota</taxon>
        <taxon>Actinomycetes</taxon>
        <taxon>Micrococcales</taxon>
        <taxon>Cellulomonadaceae</taxon>
        <taxon>Cellulomonas</taxon>
    </lineage>
</organism>
<evidence type="ECO:0000256" key="5">
    <source>
        <dbReference type="SAM" id="MobiDB-lite"/>
    </source>
</evidence>
<dbReference type="InterPro" id="IPR019432">
    <property type="entry name" value="Acyltransferase_MbtK/IucB-like"/>
</dbReference>
<dbReference type="AlphaFoldDB" id="A0A7Y9FFR5"/>
<name>A0A7Y9FFR5_9CELL</name>
<evidence type="ECO:0000313" key="8">
    <source>
        <dbReference type="EMBL" id="NYD86338.1"/>
    </source>
</evidence>